<dbReference type="Proteomes" id="UP001501020">
    <property type="component" value="Unassembled WGS sequence"/>
</dbReference>
<reference evidence="1 2" key="1">
    <citation type="journal article" date="2019" name="Int. J. Syst. Evol. Microbiol.">
        <title>The Global Catalogue of Microorganisms (GCM) 10K type strain sequencing project: providing services to taxonomists for standard genome sequencing and annotation.</title>
        <authorList>
            <consortium name="The Broad Institute Genomics Platform"/>
            <consortium name="The Broad Institute Genome Sequencing Center for Infectious Disease"/>
            <person name="Wu L."/>
            <person name="Ma J."/>
        </authorList>
    </citation>
    <scope>NUCLEOTIDE SEQUENCE [LARGE SCALE GENOMIC DNA]</scope>
    <source>
        <strain evidence="1 2">JCM 13850</strain>
    </source>
</reference>
<protein>
    <submittedName>
        <fullName evidence="1">Uncharacterized protein</fullName>
    </submittedName>
</protein>
<evidence type="ECO:0000313" key="2">
    <source>
        <dbReference type="Proteomes" id="UP001501020"/>
    </source>
</evidence>
<name>A0ABN2ZQ15_9ACTN</name>
<organism evidence="1 2">
    <name type="scientific">Actinomadura napierensis</name>
    <dbReference type="NCBI Taxonomy" id="267854"/>
    <lineage>
        <taxon>Bacteria</taxon>
        <taxon>Bacillati</taxon>
        <taxon>Actinomycetota</taxon>
        <taxon>Actinomycetes</taxon>
        <taxon>Streptosporangiales</taxon>
        <taxon>Thermomonosporaceae</taxon>
        <taxon>Actinomadura</taxon>
    </lineage>
</organism>
<sequence length="95" mass="10792">MAAAKAELFERIRRVSWREGLSVQALARRYGVHRRVVREALTHAEPALRKTPRRAFEQTRQSLRCLAGTDVVYHRGPRRVPVIASAGRSGHSRHG</sequence>
<proteinExistence type="predicted"/>
<accession>A0ABN2ZQ15</accession>
<dbReference type="EMBL" id="BAAAMR010000041">
    <property type="protein sequence ID" value="GAA2145748.1"/>
    <property type="molecule type" value="Genomic_DNA"/>
</dbReference>
<gene>
    <name evidence="1" type="ORF">GCM10009727_46520</name>
</gene>
<keyword evidence="2" id="KW-1185">Reference proteome</keyword>
<comment type="caution">
    <text evidence="1">The sequence shown here is derived from an EMBL/GenBank/DDBJ whole genome shotgun (WGS) entry which is preliminary data.</text>
</comment>
<evidence type="ECO:0000313" key="1">
    <source>
        <dbReference type="EMBL" id="GAA2145748.1"/>
    </source>
</evidence>